<feature type="transmembrane region" description="Helical" evidence="3">
    <location>
        <begin position="191"/>
        <end position="211"/>
    </location>
</feature>
<reference evidence="5" key="2">
    <citation type="submission" date="2023-06" db="EMBL/GenBank/DDBJ databases">
        <authorList>
            <consortium name="Lawrence Berkeley National Laboratory"/>
            <person name="Haridas S."/>
            <person name="Hensen N."/>
            <person name="Bonometti L."/>
            <person name="Westerberg I."/>
            <person name="Brannstrom I.O."/>
            <person name="Guillou S."/>
            <person name="Cros-Aarteil S."/>
            <person name="Calhoun S."/>
            <person name="Kuo A."/>
            <person name="Mondo S."/>
            <person name="Pangilinan J."/>
            <person name="Riley R."/>
            <person name="Labutti K."/>
            <person name="Andreopoulos B."/>
            <person name="Lipzen A."/>
            <person name="Chen C."/>
            <person name="Yanf M."/>
            <person name="Daum C."/>
            <person name="Ng V."/>
            <person name="Clum A."/>
            <person name="Steindorff A."/>
            <person name="Ohm R."/>
            <person name="Martin F."/>
            <person name="Silar P."/>
            <person name="Natvig D."/>
            <person name="Lalanne C."/>
            <person name="Gautier V."/>
            <person name="Ament-Velasquez S.L."/>
            <person name="Kruys A."/>
            <person name="Hutchinson M.I."/>
            <person name="Powell A.J."/>
            <person name="Barry K."/>
            <person name="Miller A.N."/>
            <person name="Grigoriev I.V."/>
            <person name="Debuchy R."/>
            <person name="Gladieux P."/>
            <person name="Thoren M.H."/>
            <person name="Johannesson H."/>
        </authorList>
    </citation>
    <scope>NUCLEOTIDE SEQUENCE</scope>
    <source>
        <strain evidence="5">CBS 118394</strain>
    </source>
</reference>
<feature type="compositionally biased region" description="Basic and acidic residues" evidence="2">
    <location>
        <begin position="284"/>
        <end position="298"/>
    </location>
</feature>
<dbReference type="PANTHER" id="PTHR40633">
    <property type="entry name" value="MATRIX PROTEIN, PUTATIVE (AFU_ORTHOLOGUE AFUA_8G05410)-RELATED"/>
    <property type="match status" value="1"/>
</dbReference>
<dbReference type="InterPro" id="IPR052982">
    <property type="entry name" value="SRP1/TIP1-like"/>
</dbReference>
<evidence type="ECO:0000256" key="1">
    <source>
        <dbReference type="ARBA" id="ARBA00022729"/>
    </source>
</evidence>
<comment type="caution">
    <text evidence="5">The sequence shown here is derived from an EMBL/GenBank/DDBJ whole genome shotgun (WGS) entry which is preliminary data.</text>
</comment>
<proteinExistence type="predicted"/>
<keyword evidence="3" id="KW-1133">Transmembrane helix</keyword>
<feature type="region of interest" description="Disordered" evidence="2">
    <location>
        <begin position="128"/>
        <end position="166"/>
    </location>
</feature>
<reference evidence="5" key="1">
    <citation type="journal article" date="2023" name="Mol. Phylogenet. Evol.">
        <title>Genome-scale phylogeny and comparative genomics of the fungal order Sordariales.</title>
        <authorList>
            <person name="Hensen N."/>
            <person name="Bonometti L."/>
            <person name="Westerberg I."/>
            <person name="Brannstrom I.O."/>
            <person name="Guillou S."/>
            <person name="Cros-Aarteil S."/>
            <person name="Calhoun S."/>
            <person name="Haridas S."/>
            <person name="Kuo A."/>
            <person name="Mondo S."/>
            <person name="Pangilinan J."/>
            <person name="Riley R."/>
            <person name="LaButti K."/>
            <person name="Andreopoulos B."/>
            <person name="Lipzen A."/>
            <person name="Chen C."/>
            <person name="Yan M."/>
            <person name="Daum C."/>
            <person name="Ng V."/>
            <person name="Clum A."/>
            <person name="Steindorff A."/>
            <person name="Ohm R.A."/>
            <person name="Martin F."/>
            <person name="Silar P."/>
            <person name="Natvig D.O."/>
            <person name="Lalanne C."/>
            <person name="Gautier V."/>
            <person name="Ament-Velasquez S.L."/>
            <person name="Kruys A."/>
            <person name="Hutchinson M.I."/>
            <person name="Powell A.J."/>
            <person name="Barry K."/>
            <person name="Miller A.N."/>
            <person name="Grigoriev I.V."/>
            <person name="Debuchy R."/>
            <person name="Gladieux P."/>
            <person name="Hiltunen Thoren M."/>
            <person name="Johannesson H."/>
        </authorList>
    </citation>
    <scope>NUCLEOTIDE SEQUENCE</scope>
    <source>
        <strain evidence="5">CBS 118394</strain>
    </source>
</reference>
<evidence type="ECO:0000313" key="5">
    <source>
        <dbReference type="EMBL" id="KAK3311975.1"/>
    </source>
</evidence>
<feature type="compositionally biased region" description="Polar residues" evidence="2">
    <location>
        <begin position="303"/>
        <end position="319"/>
    </location>
</feature>
<feature type="region of interest" description="Disordered" evidence="2">
    <location>
        <begin position="219"/>
        <end position="239"/>
    </location>
</feature>
<dbReference type="InterPro" id="IPR018466">
    <property type="entry name" value="Kre9/Knh1-like_N"/>
</dbReference>
<feature type="region of interest" description="Disordered" evidence="2">
    <location>
        <begin position="1"/>
        <end position="23"/>
    </location>
</feature>
<accession>A0AAE0LY68</accession>
<dbReference type="PANTHER" id="PTHR40633:SF1">
    <property type="entry name" value="GPI ANCHORED SERINE-THREONINE RICH PROTEIN (AFU_ORTHOLOGUE AFUA_1G03630)"/>
    <property type="match status" value="1"/>
</dbReference>
<feature type="compositionally biased region" description="Low complexity" evidence="2">
    <location>
        <begin position="143"/>
        <end position="166"/>
    </location>
</feature>
<organism evidence="5 6">
    <name type="scientific">Apodospora peruviana</name>
    <dbReference type="NCBI Taxonomy" id="516989"/>
    <lineage>
        <taxon>Eukaryota</taxon>
        <taxon>Fungi</taxon>
        <taxon>Dikarya</taxon>
        <taxon>Ascomycota</taxon>
        <taxon>Pezizomycotina</taxon>
        <taxon>Sordariomycetes</taxon>
        <taxon>Sordariomycetidae</taxon>
        <taxon>Sordariales</taxon>
        <taxon>Lasiosphaeriaceae</taxon>
        <taxon>Apodospora</taxon>
    </lineage>
</organism>
<dbReference type="Pfam" id="PF10342">
    <property type="entry name" value="Kre9_KNH"/>
    <property type="match status" value="1"/>
</dbReference>
<dbReference type="Proteomes" id="UP001283341">
    <property type="component" value="Unassembled WGS sequence"/>
</dbReference>
<feature type="region of interest" description="Disordered" evidence="2">
    <location>
        <begin position="264"/>
        <end position="336"/>
    </location>
</feature>
<evidence type="ECO:0000256" key="2">
    <source>
        <dbReference type="SAM" id="MobiDB-lite"/>
    </source>
</evidence>
<evidence type="ECO:0000256" key="3">
    <source>
        <dbReference type="SAM" id="Phobius"/>
    </source>
</evidence>
<keyword evidence="6" id="KW-1185">Reference proteome</keyword>
<protein>
    <recommendedName>
        <fullName evidence="4">Yeast cell wall synthesis Kre9/Knh1-like N-terminal domain-containing protein</fullName>
    </recommendedName>
</protein>
<keyword evidence="3" id="KW-0472">Membrane</keyword>
<feature type="domain" description="Yeast cell wall synthesis Kre9/Knh1-like N-terminal" evidence="4">
    <location>
        <begin position="58"/>
        <end position="134"/>
    </location>
</feature>
<keyword evidence="1" id="KW-0732">Signal</keyword>
<evidence type="ECO:0000259" key="4">
    <source>
        <dbReference type="Pfam" id="PF10342"/>
    </source>
</evidence>
<gene>
    <name evidence="5" type="ORF">B0H66DRAFT_596139</name>
</gene>
<name>A0AAE0LY68_9PEZI</name>
<feature type="compositionally biased region" description="Polar residues" evidence="2">
    <location>
        <begin position="1"/>
        <end position="12"/>
    </location>
</feature>
<sequence>MATSPGQSSSLYRSKPLTTTTTTTTTTTSTNIIIITILFLLRLATHARAAVTFTNDEYAMQPNEPFTITWEGNRGPVTLTLMNGPDVDLQPVTVIASGLSGTQYTWTPPILLEADGYELQIEDGVSTDYSPRFQFPAPPPPSGSTSSTSTSTTTSPTSSATATNTTIAMPTLTAASGGGAGGLSTAAKAGIGAGIGAGVLLLLGLFGYCMFRIGRRQQTQRNRKGAGSGNPKHQNDDVTSETVFADAEAKKGRWPYNRAPTPFAELGQPEYNPPGELWGGGVDMQERARGERDHDARSRYAGTITSGGSTINQSQGYQDSQHRSRQDEDGGGIKGYHPTVEVYQHSGAEDITPLSGVSGAAGVGRGGSPLSFSSRKYDEVLNQGHGRGI</sequence>
<keyword evidence="3" id="KW-0812">Transmembrane</keyword>
<dbReference type="AlphaFoldDB" id="A0AAE0LY68"/>
<evidence type="ECO:0000313" key="6">
    <source>
        <dbReference type="Proteomes" id="UP001283341"/>
    </source>
</evidence>
<dbReference type="EMBL" id="JAUEDM010000010">
    <property type="protein sequence ID" value="KAK3311975.1"/>
    <property type="molecule type" value="Genomic_DNA"/>
</dbReference>